<dbReference type="Proteomes" id="UP000228949">
    <property type="component" value="Unassembled WGS sequence"/>
</dbReference>
<protein>
    <recommendedName>
        <fullName evidence="3">histidine kinase</fullName>
        <ecNumber evidence="3">2.7.13.3</ecNumber>
    </recommendedName>
</protein>
<dbReference type="SUPFAM" id="SSF55785">
    <property type="entry name" value="PYP-like sensor domain (PAS domain)"/>
    <property type="match status" value="1"/>
</dbReference>
<accession>A0A2M7B6D7</accession>
<dbReference type="PANTHER" id="PTHR42878:SF7">
    <property type="entry name" value="SENSOR HISTIDINE KINASE GLRK"/>
    <property type="match status" value="1"/>
</dbReference>
<dbReference type="GO" id="GO:0005524">
    <property type="term" value="F:ATP binding"/>
    <property type="evidence" value="ECO:0007669"/>
    <property type="project" value="UniProtKB-KW"/>
</dbReference>
<dbReference type="GO" id="GO:0016020">
    <property type="term" value="C:membrane"/>
    <property type="evidence" value="ECO:0007669"/>
    <property type="project" value="UniProtKB-SubCell"/>
</dbReference>
<dbReference type="Pfam" id="PF02518">
    <property type="entry name" value="HATPase_c"/>
    <property type="match status" value="1"/>
</dbReference>
<dbReference type="Gene3D" id="3.30.450.20">
    <property type="entry name" value="PAS domain"/>
    <property type="match status" value="1"/>
</dbReference>
<dbReference type="CDD" id="cd00082">
    <property type="entry name" value="HisKA"/>
    <property type="match status" value="1"/>
</dbReference>
<dbReference type="Pfam" id="PF00512">
    <property type="entry name" value="HisKA"/>
    <property type="match status" value="1"/>
</dbReference>
<organism evidence="15 16">
    <name type="scientific">Candidatus Wolfebacteria bacterium CG03_land_8_20_14_0_80_40_12</name>
    <dbReference type="NCBI Taxonomy" id="1975069"/>
    <lineage>
        <taxon>Bacteria</taxon>
        <taxon>Candidatus Wolfeibacteriota</taxon>
    </lineage>
</organism>
<evidence type="ECO:0000256" key="1">
    <source>
        <dbReference type="ARBA" id="ARBA00000085"/>
    </source>
</evidence>
<proteinExistence type="predicted"/>
<dbReference type="InterPro" id="IPR036890">
    <property type="entry name" value="HATPase_C_sf"/>
</dbReference>
<dbReference type="PROSITE" id="PS50109">
    <property type="entry name" value="HIS_KIN"/>
    <property type="match status" value="1"/>
</dbReference>
<feature type="domain" description="Histidine kinase" evidence="14">
    <location>
        <begin position="391"/>
        <end position="623"/>
    </location>
</feature>
<dbReference type="GO" id="GO:0000156">
    <property type="term" value="F:phosphorelay response regulator activity"/>
    <property type="evidence" value="ECO:0007669"/>
    <property type="project" value="TreeGrafter"/>
</dbReference>
<dbReference type="PRINTS" id="PR00344">
    <property type="entry name" value="BCTRLSENSOR"/>
</dbReference>
<dbReference type="InterPro" id="IPR000014">
    <property type="entry name" value="PAS"/>
</dbReference>
<keyword evidence="11" id="KW-0902">Two-component regulatory system</keyword>
<dbReference type="CDD" id="cd00130">
    <property type="entry name" value="PAS"/>
    <property type="match status" value="1"/>
</dbReference>
<dbReference type="PANTHER" id="PTHR42878">
    <property type="entry name" value="TWO-COMPONENT HISTIDINE KINASE"/>
    <property type="match status" value="1"/>
</dbReference>
<dbReference type="InterPro" id="IPR005467">
    <property type="entry name" value="His_kinase_dom"/>
</dbReference>
<evidence type="ECO:0000259" key="14">
    <source>
        <dbReference type="PROSITE" id="PS50109"/>
    </source>
</evidence>
<evidence type="ECO:0000256" key="2">
    <source>
        <dbReference type="ARBA" id="ARBA00004141"/>
    </source>
</evidence>
<dbReference type="NCBIfam" id="TIGR00229">
    <property type="entry name" value="sensory_box"/>
    <property type="match status" value="1"/>
</dbReference>
<dbReference type="Pfam" id="PF13426">
    <property type="entry name" value="PAS_9"/>
    <property type="match status" value="1"/>
</dbReference>
<dbReference type="SUPFAM" id="SSF47384">
    <property type="entry name" value="Homodimeric domain of signal transducing histidine kinase"/>
    <property type="match status" value="1"/>
</dbReference>
<evidence type="ECO:0000313" key="15">
    <source>
        <dbReference type="EMBL" id="PIU98676.1"/>
    </source>
</evidence>
<dbReference type="InterPro" id="IPR036097">
    <property type="entry name" value="HisK_dim/P_sf"/>
</dbReference>
<keyword evidence="5" id="KW-0808">Transferase</keyword>
<evidence type="ECO:0000313" key="16">
    <source>
        <dbReference type="Proteomes" id="UP000228949"/>
    </source>
</evidence>
<dbReference type="FunFam" id="3.30.565.10:FF:000006">
    <property type="entry name" value="Sensor histidine kinase WalK"/>
    <property type="match status" value="1"/>
</dbReference>
<dbReference type="SMART" id="SM00091">
    <property type="entry name" value="PAS"/>
    <property type="match status" value="1"/>
</dbReference>
<evidence type="ECO:0000256" key="12">
    <source>
        <dbReference type="ARBA" id="ARBA00023136"/>
    </source>
</evidence>
<evidence type="ECO:0000256" key="11">
    <source>
        <dbReference type="ARBA" id="ARBA00023012"/>
    </source>
</evidence>
<dbReference type="InterPro" id="IPR050351">
    <property type="entry name" value="BphY/WalK/GraS-like"/>
</dbReference>
<dbReference type="InterPro" id="IPR003594">
    <property type="entry name" value="HATPase_dom"/>
</dbReference>
<keyword evidence="6 13" id="KW-0812">Transmembrane</keyword>
<evidence type="ECO:0000256" key="8">
    <source>
        <dbReference type="ARBA" id="ARBA00022777"/>
    </source>
</evidence>
<dbReference type="Gene3D" id="3.30.565.10">
    <property type="entry name" value="Histidine kinase-like ATPase, C-terminal domain"/>
    <property type="match status" value="1"/>
</dbReference>
<dbReference type="InterPro" id="IPR029016">
    <property type="entry name" value="GAF-like_dom_sf"/>
</dbReference>
<evidence type="ECO:0000256" key="5">
    <source>
        <dbReference type="ARBA" id="ARBA00022679"/>
    </source>
</evidence>
<dbReference type="SUPFAM" id="SSF55781">
    <property type="entry name" value="GAF domain-like"/>
    <property type="match status" value="1"/>
</dbReference>
<dbReference type="Gene3D" id="3.30.450.40">
    <property type="match status" value="1"/>
</dbReference>
<evidence type="ECO:0000256" key="10">
    <source>
        <dbReference type="ARBA" id="ARBA00022989"/>
    </source>
</evidence>
<keyword evidence="10 13" id="KW-1133">Transmembrane helix</keyword>
<evidence type="ECO:0000256" key="6">
    <source>
        <dbReference type="ARBA" id="ARBA00022692"/>
    </source>
</evidence>
<comment type="catalytic activity">
    <reaction evidence="1">
        <text>ATP + protein L-histidine = ADP + protein N-phospho-L-histidine.</text>
        <dbReference type="EC" id="2.7.13.3"/>
    </reaction>
</comment>
<dbReference type="EC" id="2.7.13.3" evidence="3"/>
<dbReference type="EMBL" id="PEVJ01000004">
    <property type="protein sequence ID" value="PIU98676.1"/>
    <property type="molecule type" value="Genomic_DNA"/>
</dbReference>
<evidence type="ECO:0000256" key="13">
    <source>
        <dbReference type="SAM" id="Phobius"/>
    </source>
</evidence>
<dbReference type="Gene3D" id="1.10.287.130">
    <property type="match status" value="1"/>
</dbReference>
<dbReference type="InterPro" id="IPR035965">
    <property type="entry name" value="PAS-like_dom_sf"/>
</dbReference>
<dbReference type="AlphaFoldDB" id="A0A2M7B6D7"/>
<dbReference type="GO" id="GO:0007234">
    <property type="term" value="P:osmosensory signaling via phosphorelay pathway"/>
    <property type="evidence" value="ECO:0007669"/>
    <property type="project" value="TreeGrafter"/>
</dbReference>
<evidence type="ECO:0000256" key="9">
    <source>
        <dbReference type="ARBA" id="ARBA00022840"/>
    </source>
</evidence>
<keyword evidence="7" id="KW-0547">Nucleotide-binding</keyword>
<keyword evidence="4" id="KW-0597">Phosphoprotein</keyword>
<reference evidence="16" key="1">
    <citation type="submission" date="2017-09" db="EMBL/GenBank/DDBJ databases">
        <title>Depth-based differentiation of microbial function through sediment-hosted aquifers and enrichment of novel symbionts in the deep terrestrial subsurface.</title>
        <authorList>
            <person name="Probst A.J."/>
            <person name="Ladd B."/>
            <person name="Jarett J.K."/>
            <person name="Geller-Mcgrath D.E."/>
            <person name="Sieber C.M.K."/>
            <person name="Emerson J.B."/>
            <person name="Anantharaman K."/>
            <person name="Thomas B.C."/>
            <person name="Malmstrom R."/>
            <person name="Stieglmeier M."/>
            <person name="Klingl A."/>
            <person name="Woyke T."/>
            <person name="Ryan C.M."/>
            <person name="Banfield J.F."/>
        </authorList>
    </citation>
    <scope>NUCLEOTIDE SEQUENCE [LARGE SCALE GENOMIC DNA]</scope>
</reference>
<feature type="transmembrane region" description="Helical" evidence="13">
    <location>
        <begin position="12"/>
        <end position="34"/>
    </location>
</feature>
<keyword evidence="12 13" id="KW-0472">Membrane</keyword>
<dbReference type="InterPro" id="IPR004358">
    <property type="entry name" value="Sig_transdc_His_kin-like_C"/>
</dbReference>
<dbReference type="SMART" id="SM00388">
    <property type="entry name" value="HisKA"/>
    <property type="match status" value="1"/>
</dbReference>
<evidence type="ECO:0000256" key="7">
    <source>
        <dbReference type="ARBA" id="ARBA00022741"/>
    </source>
</evidence>
<comment type="subcellular location">
    <subcellularLocation>
        <location evidence="2">Membrane</location>
        <topology evidence="2">Multi-pass membrane protein</topology>
    </subcellularLocation>
</comment>
<gene>
    <name evidence="15" type="ORF">COS61_00110</name>
</gene>
<keyword evidence="8" id="KW-0418">Kinase</keyword>
<sequence>MIEALKSLQALNPYFCPIFFTGFVILSFGLLVWLKNRKAKANFVFRRGEYDIYKALIEALEETANTIDLGEVVKNIHKSLSNAIASKKIWILLKKEEEYYLIQDGNLSSEIILSSKNAVSKLIEEKKETVEKWQINEETARWFNDNGIEIVVPLRLKNRVLGLLALGEKLNLKTYSVNDIKFLENIGRVTGAALSNSIKQEELVQKEKNRVKDLEKIAETRTGELINRLNELEKTKTALYNVSADFKELNDILKEERDRLGAIISSIGEGLLLIDTKYKILLMNLKAGKMLGGSLVNVIGQDVKKIINVFKGEKEIPDNEQPVEKMFKTGEPVFTTVEDNFYFKGPSNKKFPVALVVTPLKGDDITGAIVVFRDITEEKRLDEAKSGFISIASHQLRTPLTSIRWYTEMLNSEDVGPLNKDQKEFIARVYSGALKLNDVIELLLALSRIESGNIQIELAKINIVSFTQDILKELEPQWKQKNIEVSLAIQEKQLPEIKLDISMLRQVITNLLSNSIRYTDDSGRIEISIRKEPSGNEMIYSVKDDGIGVPESFKDKIFQKFSRAENAINKAPDGSGLGLSLVKSLIEMWKGKVWFESPAIWINKKGEEYKKGSIFSFTIPLIK</sequence>
<dbReference type="SUPFAM" id="SSF55874">
    <property type="entry name" value="ATPase domain of HSP90 chaperone/DNA topoisomerase II/histidine kinase"/>
    <property type="match status" value="1"/>
</dbReference>
<keyword evidence="9" id="KW-0067">ATP-binding</keyword>
<dbReference type="InterPro" id="IPR003661">
    <property type="entry name" value="HisK_dim/P_dom"/>
</dbReference>
<name>A0A2M7B6D7_9BACT</name>
<dbReference type="GO" id="GO:0000155">
    <property type="term" value="F:phosphorelay sensor kinase activity"/>
    <property type="evidence" value="ECO:0007669"/>
    <property type="project" value="InterPro"/>
</dbReference>
<dbReference type="GO" id="GO:0030295">
    <property type="term" value="F:protein kinase activator activity"/>
    <property type="evidence" value="ECO:0007669"/>
    <property type="project" value="TreeGrafter"/>
</dbReference>
<dbReference type="SMART" id="SM00387">
    <property type="entry name" value="HATPase_c"/>
    <property type="match status" value="1"/>
</dbReference>
<comment type="caution">
    <text evidence="15">The sequence shown here is derived from an EMBL/GenBank/DDBJ whole genome shotgun (WGS) entry which is preliminary data.</text>
</comment>
<evidence type="ECO:0000256" key="4">
    <source>
        <dbReference type="ARBA" id="ARBA00022553"/>
    </source>
</evidence>
<evidence type="ECO:0000256" key="3">
    <source>
        <dbReference type="ARBA" id="ARBA00012438"/>
    </source>
</evidence>